<evidence type="ECO:0000313" key="4">
    <source>
        <dbReference type="Proteomes" id="UP000091914"/>
    </source>
</evidence>
<accession>A0A1A0V958</accession>
<keyword evidence="2" id="KW-1133">Transmembrane helix</keyword>
<gene>
    <name evidence="3" type="ORF">A5760_20595</name>
</gene>
<keyword evidence="2" id="KW-0812">Transmembrane</keyword>
<feature type="region of interest" description="Disordered" evidence="1">
    <location>
        <begin position="1"/>
        <end position="27"/>
    </location>
</feature>
<keyword evidence="2" id="KW-0472">Membrane</keyword>
<comment type="caution">
    <text evidence="3">The sequence shown here is derived from an EMBL/GenBank/DDBJ whole genome shotgun (WGS) entry which is preliminary data.</text>
</comment>
<evidence type="ECO:0000313" key="3">
    <source>
        <dbReference type="EMBL" id="OBB79773.1"/>
    </source>
</evidence>
<evidence type="ECO:0000256" key="1">
    <source>
        <dbReference type="SAM" id="MobiDB-lite"/>
    </source>
</evidence>
<protein>
    <submittedName>
        <fullName evidence="3">Uncharacterized protein</fullName>
    </submittedName>
</protein>
<feature type="transmembrane region" description="Helical" evidence="2">
    <location>
        <begin position="31"/>
        <end position="55"/>
    </location>
</feature>
<sequence>MPPPGYPVPPYPAHPGHTAGYPPRPRTPNSASTLITIGAVLLVLGILGNAVRVLWEHGRASRTTGQSSPSTATAGPEIGQRFSEFEVGMGSFDRPTDCADAVATYELAAKGGPTTMCPDGKRDDSVYSRLTNESHILRFAANLQPANLQQGQCYLRTDERTTATWTPVDCTQSRFARFKVDKRIDGSTDKMQCPPETRANAYPKPPRLYCLVIVDS</sequence>
<name>A0A1A0V958_9MYCO</name>
<evidence type="ECO:0000256" key="2">
    <source>
        <dbReference type="SAM" id="Phobius"/>
    </source>
</evidence>
<dbReference type="EMBL" id="LZSX01000091">
    <property type="protein sequence ID" value="OBB79773.1"/>
    <property type="molecule type" value="Genomic_DNA"/>
</dbReference>
<feature type="compositionally biased region" description="Pro residues" evidence="1">
    <location>
        <begin position="1"/>
        <end position="13"/>
    </location>
</feature>
<proteinExistence type="predicted"/>
<organism evidence="3 4">
    <name type="scientific">Mycobacterium colombiense</name>
    <dbReference type="NCBI Taxonomy" id="339268"/>
    <lineage>
        <taxon>Bacteria</taxon>
        <taxon>Bacillati</taxon>
        <taxon>Actinomycetota</taxon>
        <taxon>Actinomycetes</taxon>
        <taxon>Mycobacteriales</taxon>
        <taxon>Mycobacteriaceae</taxon>
        <taxon>Mycobacterium</taxon>
        <taxon>Mycobacterium avium complex (MAC)</taxon>
    </lineage>
</organism>
<dbReference type="Proteomes" id="UP000091914">
    <property type="component" value="Unassembled WGS sequence"/>
</dbReference>
<dbReference type="AlphaFoldDB" id="A0A1A0V958"/>
<reference evidence="3 4" key="1">
    <citation type="submission" date="2016-06" db="EMBL/GenBank/DDBJ databases">
        <authorList>
            <person name="Kjaerup R.B."/>
            <person name="Dalgaard T.S."/>
            <person name="Juul-Madsen H.R."/>
        </authorList>
    </citation>
    <scope>NUCLEOTIDE SEQUENCE [LARGE SCALE GENOMIC DNA]</scope>
    <source>
        <strain evidence="3 4">852002-51834_SCH5396731</strain>
    </source>
</reference>